<dbReference type="EMBL" id="LKCM01000132">
    <property type="protein sequence ID" value="KPQ43719.1"/>
    <property type="molecule type" value="Genomic_DNA"/>
</dbReference>
<protein>
    <submittedName>
        <fullName evidence="1">Uncharacterized protein</fullName>
    </submittedName>
</protein>
<reference evidence="1 2" key="1">
    <citation type="submission" date="2015-09" db="EMBL/GenBank/DDBJ databases">
        <title>A metagenomics-based metabolic model of nitrate-dependent anaerobic oxidation of methane by Methanoperedens-like archaea.</title>
        <authorList>
            <person name="Arshad A."/>
            <person name="Speth D.R."/>
            <person name="De Graaf R.M."/>
            <person name="Op Den Camp H.J."/>
            <person name="Jetten M.S."/>
            <person name="Welte C.U."/>
        </authorList>
    </citation>
    <scope>NUCLEOTIDE SEQUENCE [LARGE SCALE GENOMIC DNA]</scope>
</reference>
<evidence type="ECO:0000313" key="1">
    <source>
        <dbReference type="EMBL" id="KPQ43719.1"/>
    </source>
</evidence>
<feature type="non-terminal residue" evidence="1">
    <location>
        <position position="187"/>
    </location>
</feature>
<gene>
    <name evidence="1" type="ORF">MPEBLZ_01739</name>
</gene>
<proteinExistence type="predicted"/>
<dbReference type="AlphaFoldDB" id="A0A0P8AH25"/>
<name>A0A0P8AH25_9EURY</name>
<evidence type="ECO:0000313" key="2">
    <source>
        <dbReference type="Proteomes" id="UP000050360"/>
    </source>
</evidence>
<organism evidence="1 2">
    <name type="scientific">Candidatus Methanoperedens nitratireducens</name>
    <dbReference type="NCBI Taxonomy" id="1392998"/>
    <lineage>
        <taxon>Archaea</taxon>
        <taxon>Methanobacteriati</taxon>
        <taxon>Methanobacteriota</taxon>
        <taxon>Stenosarchaea group</taxon>
        <taxon>Methanomicrobia</taxon>
        <taxon>Methanosarcinales</taxon>
        <taxon>ANME-2 cluster</taxon>
        <taxon>Candidatus Methanoperedentaceae</taxon>
        <taxon>Candidatus Methanoperedens</taxon>
    </lineage>
</organism>
<comment type="caution">
    <text evidence="1">The sequence shown here is derived from an EMBL/GenBank/DDBJ whole genome shotgun (WGS) entry which is preliminary data.</text>
</comment>
<sequence>MKRIVISVFILTILGAMASAAPNITLTLNSTMDGGNATVTSITGAVLLDRAGAIIETAVLPDNMTAQFDLNGITPGDYFIEVNGLADDRVPTRIDSNESDINQSVGMRLINSVIGNETTPAIYRIKARSGGRHPVVNYNTGANETKYPFVIVSALTSKIEVRAVNTSEELSNFSTTGITHPCLEWMC</sequence>
<dbReference type="Proteomes" id="UP000050360">
    <property type="component" value="Unassembled WGS sequence"/>
</dbReference>
<accession>A0A0P8AH25</accession>